<dbReference type="GO" id="GO:0008270">
    <property type="term" value="F:zinc ion binding"/>
    <property type="evidence" value="ECO:0007669"/>
    <property type="project" value="InterPro"/>
</dbReference>
<organism evidence="7 8">
    <name type="scientific">Massariosphaeria phaeospora</name>
    <dbReference type="NCBI Taxonomy" id="100035"/>
    <lineage>
        <taxon>Eukaryota</taxon>
        <taxon>Fungi</taxon>
        <taxon>Dikarya</taxon>
        <taxon>Ascomycota</taxon>
        <taxon>Pezizomycotina</taxon>
        <taxon>Dothideomycetes</taxon>
        <taxon>Pleosporomycetidae</taxon>
        <taxon>Pleosporales</taxon>
        <taxon>Pleosporales incertae sedis</taxon>
        <taxon>Massariosphaeria</taxon>
    </lineage>
</organism>
<keyword evidence="1" id="KW-0479">Metal-binding</keyword>
<reference evidence="7 8" key="1">
    <citation type="submission" date="2020-01" db="EMBL/GenBank/DDBJ databases">
        <authorList>
            <consortium name="DOE Joint Genome Institute"/>
            <person name="Haridas S."/>
            <person name="Albert R."/>
            <person name="Binder M."/>
            <person name="Bloem J."/>
            <person name="Labutti K."/>
            <person name="Salamov A."/>
            <person name="Andreopoulos B."/>
            <person name="Baker S.E."/>
            <person name="Barry K."/>
            <person name="Bills G."/>
            <person name="Bluhm B.H."/>
            <person name="Cannon C."/>
            <person name="Castanera R."/>
            <person name="Culley D.E."/>
            <person name="Daum C."/>
            <person name="Ezra D."/>
            <person name="Gonzalez J.B."/>
            <person name="Henrissat B."/>
            <person name="Kuo A."/>
            <person name="Liang C."/>
            <person name="Lipzen A."/>
            <person name="Lutzoni F."/>
            <person name="Magnuson J."/>
            <person name="Mondo S."/>
            <person name="Nolan M."/>
            <person name="Ohm R."/>
            <person name="Pangilinan J."/>
            <person name="Park H.-J.H."/>
            <person name="Ramirez L."/>
            <person name="Alfaro M."/>
            <person name="Sun H."/>
            <person name="Tritt A."/>
            <person name="Yoshinaga Y."/>
            <person name="Zwiers L.-H.L."/>
            <person name="Turgeon B.G."/>
            <person name="Goodwin S.B."/>
            <person name="Spatafora J.W."/>
            <person name="Crous P.W."/>
            <person name="Grigoriev I.V."/>
        </authorList>
    </citation>
    <scope>NUCLEOTIDE SEQUENCE [LARGE SCALE GENOMIC DNA]</scope>
    <source>
        <strain evidence="7 8">CBS 611.86</strain>
    </source>
</reference>
<gene>
    <name evidence="7" type="ORF">BDV95DRAFT_583347</name>
</gene>
<keyword evidence="4" id="KW-0804">Transcription</keyword>
<dbReference type="PANTHER" id="PTHR47660:SF3">
    <property type="entry name" value="FINGER DOMAIN PROTEIN, PUTATIVE (AFU_ORTHOLOGUE AFUA_4G03310)-RELATED"/>
    <property type="match status" value="1"/>
</dbReference>
<evidence type="ECO:0000259" key="6">
    <source>
        <dbReference type="PROSITE" id="PS50048"/>
    </source>
</evidence>
<evidence type="ECO:0000313" key="8">
    <source>
        <dbReference type="Proteomes" id="UP000481861"/>
    </source>
</evidence>
<evidence type="ECO:0000256" key="4">
    <source>
        <dbReference type="ARBA" id="ARBA00023163"/>
    </source>
</evidence>
<proteinExistence type="predicted"/>
<sequence>MSANSSSRRRSCSECVKAKRKCGMELPRCRRCEKKDILCSYPTNTGPSLSDMPFPELEFPWLDDLMRDPNVSPWSGTLQPQLAGSSASYTAQIEPDVHPAPQGVPEYLVAVEGRTRTTLTRPETEAALHRFRTWPHKWLWEGKAPFIHPRLYASSMPKPLQDAYAACAIYSTKNERNEFVAFTVIEAKANELVQSPNQHSWTPLDLLAAVQALLIYQFIRLFDGDIRQRALAEAAEPVLAVWAEQLKSRTEEEQRYTTATAPSWRSWVFSESVRRTITMSYMLHGIYSFVKRGYCTMSEKVKSNSFTAQRELWDASSALEWERIKQSHDPHWIHNMDFNAMLQHGRGAELDDFGLLMLITYKGKDITDHWLAATMSDSYANLIMDPNFHGTVRDMAQAANHCSSSRSTSEAL</sequence>
<evidence type="ECO:0000313" key="7">
    <source>
        <dbReference type="EMBL" id="KAF2866999.1"/>
    </source>
</evidence>
<dbReference type="SUPFAM" id="SSF57701">
    <property type="entry name" value="Zn2/Cys6 DNA-binding domain"/>
    <property type="match status" value="1"/>
</dbReference>
<keyword evidence="3" id="KW-0805">Transcription regulation</keyword>
<evidence type="ECO:0000256" key="2">
    <source>
        <dbReference type="ARBA" id="ARBA00022833"/>
    </source>
</evidence>
<dbReference type="InterPro" id="IPR036864">
    <property type="entry name" value="Zn2-C6_fun-type_DNA-bd_sf"/>
</dbReference>
<comment type="caution">
    <text evidence="7">The sequence shown here is derived from an EMBL/GenBank/DDBJ whole genome shotgun (WGS) entry which is preliminary data.</text>
</comment>
<dbReference type="Proteomes" id="UP000481861">
    <property type="component" value="Unassembled WGS sequence"/>
</dbReference>
<evidence type="ECO:0000256" key="5">
    <source>
        <dbReference type="ARBA" id="ARBA00023242"/>
    </source>
</evidence>
<feature type="domain" description="Zn(2)-C6 fungal-type" evidence="6">
    <location>
        <begin position="11"/>
        <end position="41"/>
    </location>
</feature>
<dbReference type="OrthoDB" id="9930022at2759"/>
<keyword evidence="2" id="KW-0862">Zinc</keyword>
<evidence type="ECO:0000256" key="1">
    <source>
        <dbReference type="ARBA" id="ARBA00022723"/>
    </source>
</evidence>
<name>A0A7C8M3D9_9PLEO</name>
<dbReference type="CDD" id="cd00067">
    <property type="entry name" value="GAL4"/>
    <property type="match status" value="1"/>
</dbReference>
<accession>A0A7C8M3D9</accession>
<dbReference type="PROSITE" id="PS50048">
    <property type="entry name" value="ZN2_CY6_FUNGAL_2"/>
    <property type="match status" value="1"/>
</dbReference>
<dbReference type="EMBL" id="JAADJZ010000025">
    <property type="protein sequence ID" value="KAF2866999.1"/>
    <property type="molecule type" value="Genomic_DNA"/>
</dbReference>
<dbReference type="Pfam" id="PF00172">
    <property type="entry name" value="Zn_clus"/>
    <property type="match status" value="1"/>
</dbReference>
<dbReference type="AlphaFoldDB" id="A0A7C8M3D9"/>
<protein>
    <recommendedName>
        <fullName evidence="6">Zn(2)-C6 fungal-type domain-containing protein</fullName>
    </recommendedName>
</protein>
<dbReference type="Gene3D" id="4.10.240.10">
    <property type="entry name" value="Zn(2)-C6 fungal-type DNA-binding domain"/>
    <property type="match status" value="1"/>
</dbReference>
<dbReference type="GO" id="GO:0000981">
    <property type="term" value="F:DNA-binding transcription factor activity, RNA polymerase II-specific"/>
    <property type="evidence" value="ECO:0007669"/>
    <property type="project" value="InterPro"/>
</dbReference>
<evidence type="ECO:0000256" key="3">
    <source>
        <dbReference type="ARBA" id="ARBA00023015"/>
    </source>
</evidence>
<keyword evidence="5" id="KW-0539">Nucleus</keyword>
<dbReference type="SMART" id="SM00066">
    <property type="entry name" value="GAL4"/>
    <property type="match status" value="1"/>
</dbReference>
<keyword evidence="8" id="KW-1185">Reference proteome</keyword>
<dbReference type="InterPro" id="IPR001138">
    <property type="entry name" value="Zn2Cys6_DnaBD"/>
</dbReference>
<dbReference type="PANTHER" id="PTHR47660">
    <property type="entry name" value="TRANSCRIPTION FACTOR WITH C2H2 AND ZN(2)-CYS(6) DNA BINDING DOMAIN (EUROFUNG)-RELATED-RELATED"/>
    <property type="match status" value="1"/>
</dbReference>